<keyword evidence="5 6" id="KW-0349">Heme</keyword>
<keyword evidence="3 6" id="KW-0560">Oxidoreductase</keyword>
<dbReference type="GO" id="GO:0005506">
    <property type="term" value="F:iron ion binding"/>
    <property type="evidence" value="ECO:0007669"/>
    <property type="project" value="InterPro"/>
</dbReference>
<keyword evidence="2 5" id="KW-0479">Metal-binding</keyword>
<dbReference type="Pfam" id="PF00067">
    <property type="entry name" value="p450"/>
    <property type="match status" value="1"/>
</dbReference>
<accession>A0A2P5I109</accession>
<keyword evidence="6" id="KW-0503">Monooxygenase</keyword>
<dbReference type="OrthoDB" id="1103324at2759"/>
<evidence type="ECO:0000256" key="7">
    <source>
        <dbReference type="SAM" id="Phobius"/>
    </source>
</evidence>
<comment type="caution">
    <text evidence="8">The sequence shown here is derived from an EMBL/GenBank/DDBJ whole genome shotgun (WGS) entry which is preliminary data.</text>
</comment>
<evidence type="ECO:0000256" key="2">
    <source>
        <dbReference type="ARBA" id="ARBA00022723"/>
    </source>
</evidence>
<dbReference type="EMBL" id="MAVT02000397">
    <property type="protein sequence ID" value="POS76190.1"/>
    <property type="molecule type" value="Genomic_DNA"/>
</dbReference>
<dbReference type="STRING" id="158607.A0A2P5I109"/>
<dbReference type="GO" id="GO:0004497">
    <property type="term" value="F:monooxygenase activity"/>
    <property type="evidence" value="ECO:0007669"/>
    <property type="project" value="UniProtKB-KW"/>
</dbReference>
<name>A0A2P5I109_DIAHE</name>
<dbReference type="InterPro" id="IPR002401">
    <property type="entry name" value="Cyt_P450_E_grp-I"/>
</dbReference>
<gene>
    <name evidence="8" type="ORF">DHEL01_v205419</name>
</gene>
<dbReference type="SUPFAM" id="SSF48264">
    <property type="entry name" value="Cytochrome P450"/>
    <property type="match status" value="1"/>
</dbReference>
<dbReference type="Gene3D" id="1.10.630.10">
    <property type="entry name" value="Cytochrome P450"/>
    <property type="match status" value="1"/>
</dbReference>
<evidence type="ECO:0000313" key="8">
    <source>
        <dbReference type="EMBL" id="POS76190.1"/>
    </source>
</evidence>
<sequence>MPSSVQSLDPWLLSSILLPLHESEVKMLLHAGPTSDLKVALGAFLVLFFIWLSSALYYRRRSSYTLPPGPPGKFLVGNLGSISEHPELDYIRWGKEYNSDVIHVNVLGQHMICLNSVKAATDLLDRRGANYCDRPRFTLFEIMGWGLTLTFLRWGPQFKLHRRLFQHTFTQSAVKTFRPMQTHEARKAVRSLLASPQDWRNTALLLTTSVIFRIAYGQEIKDKNSPYTAMAHDANKVTTNGGIAGSSVVDLFPPARYFLPSSLSAPLRHARESRGAIKTIHEVPWADSMRDIEAGTASPSFMKAHWERYVANEKAGISQETTIADLKGATAAVFIAGGNSTWGTVLSAMLFLTKYHDVQRRLKQEIDDVVGTNCLPTFDDRPKLEYFDRFMNEVMRALPLNPLVIPHQSIKDDVYNGMFIPAGTVVFANTKAMCSNPDTYRDPDKFDPDRYERGEPYPVGNFGFGRRKCPGNHLATATVFIFIATMLATFDLDKVIGPDGEMIEPEVSLTVGLGGHPAPFELQLRVRSEERAKLLREEETMSHKAEEK</sequence>
<keyword evidence="7" id="KW-0812">Transmembrane</keyword>
<comment type="cofactor">
    <cofactor evidence="5">
        <name>heme</name>
        <dbReference type="ChEBI" id="CHEBI:30413"/>
    </cofactor>
</comment>
<dbReference type="PRINTS" id="PR00385">
    <property type="entry name" value="P450"/>
</dbReference>
<dbReference type="InParanoid" id="A0A2P5I109"/>
<evidence type="ECO:0000256" key="5">
    <source>
        <dbReference type="PIRSR" id="PIRSR602401-1"/>
    </source>
</evidence>
<feature type="transmembrane region" description="Helical" evidence="7">
    <location>
        <begin position="137"/>
        <end position="155"/>
    </location>
</feature>
<dbReference type="PANTHER" id="PTHR46300:SF5">
    <property type="entry name" value="CYTOCHROME P450"/>
    <property type="match status" value="1"/>
</dbReference>
<dbReference type="PRINTS" id="PR00463">
    <property type="entry name" value="EP450I"/>
</dbReference>
<organism evidence="8 9">
    <name type="scientific">Diaporthe helianthi</name>
    <dbReference type="NCBI Taxonomy" id="158607"/>
    <lineage>
        <taxon>Eukaryota</taxon>
        <taxon>Fungi</taxon>
        <taxon>Dikarya</taxon>
        <taxon>Ascomycota</taxon>
        <taxon>Pezizomycotina</taxon>
        <taxon>Sordariomycetes</taxon>
        <taxon>Sordariomycetidae</taxon>
        <taxon>Diaporthales</taxon>
        <taxon>Diaporthaceae</taxon>
        <taxon>Diaporthe</taxon>
    </lineage>
</organism>
<dbReference type="InterPro" id="IPR036396">
    <property type="entry name" value="Cyt_P450_sf"/>
</dbReference>
<proteinExistence type="inferred from homology"/>
<keyword evidence="7" id="KW-0472">Membrane</keyword>
<evidence type="ECO:0000313" key="9">
    <source>
        <dbReference type="Proteomes" id="UP000094444"/>
    </source>
</evidence>
<evidence type="ECO:0000256" key="6">
    <source>
        <dbReference type="RuleBase" id="RU000461"/>
    </source>
</evidence>
<evidence type="ECO:0000256" key="4">
    <source>
        <dbReference type="ARBA" id="ARBA00023004"/>
    </source>
</evidence>
<protein>
    <submittedName>
        <fullName evidence="8">Cytochrome P450 1A2</fullName>
    </submittedName>
</protein>
<dbReference type="InterPro" id="IPR050364">
    <property type="entry name" value="Cytochrome_P450_fung"/>
</dbReference>
<dbReference type="GO" id="GO:0020037">
    <property type="term" value="F:heme binding"/>
    <property type="evidence" value="ECO:0007669"/>
    <property type="project" value="InterPro"/>
</dbReference>
<dbReference type="PROSITE" id="PS00086">
    <property type="entry name" value="CYTOCHROME_P450"/>
    <property type="match status" value="1"/>
</dbReference>
<dbReference type="AlphaFoldDB" id="A0A2P5I109"/>
<dbReference type="GO" id="GO:0016705">
    <property type="term" value="F:oxidoreductase activity, acting on paired donors, with incorporation or reduction of molecular oxygen"/>
    <property type="evidence" value="ECO:0007669"/>
    <property type="project" value="InterPro"/>
</dbReference>
<dbReference type="Proteomes" id="UP000094444">
    <property type="component" value="Unassembled WGS sequence"/>
</dbReference>
<comment type="similarity">
    <text evidence="1 6">Belongs to the cytochrome P450 family.</text>
</comment>
<dbReference type="InterPro" id="IPR017972">
    <property type="entry name" value="Cyt_P450_CS"/>
</dbReference>
<keyword evidence="9" id="KW-1185">Reference proteome</keyword>
<dbReference type="InterPro" id="IPR001128">
    <property type="entry name" value="Cyt_P450"/>
</dbReference>
<keyword evidence="4 5" id="KW-0408">Iron</keyword>
<dbReference type="CDD" id="cd11065">
    <property type="entry name" value="CYP64-like"/>
    <property type="match status" value="1"/>
</dbReference>
<keyword evidence="7" id="KW-1133">Transmembrane helix</keyword>
<dbReference type="PANTHER" id="PTHR46300">
    <property type="entry name" value="P450, PUTATIVE (EUROFUNG)-RELATED-RELATED"/>
    <property type="match status" value="1"/>
</dbReference>
<evidence type="ECO:0000256" key="1">
    <source>
        <dbReference type="ARBA" id="ARBA00010617"/>
    </source>
</evidence>
<evidence type="ECO:0000256" key="3">
    <source>
        <dbReference type="ARBA" id="ARBA00023002"/>
    </source>
</evidence>
<reference evidence="8" key="1">
    <citation type="submission" date="2017-09" db="EMBL/GenBank/DDBJ databases">
        <title>Polyketide synthases of a Diaporthe helianthi virulent isolate.</title>
        <authorList>
            <person name="Baroncelli R."/>
        </authorList>
    </citation>
    <scope>NUCLEOTIDE SEQUENCE [LARGE SCALE GENOMIC DNA]</scope>
    <source>
        <strain evidence="8">7/96</strain>
    </source>
</reference>
<feature type="transmembrane region" description="Helical" evidence="7">
    <location>
        <begin position="39"/>
        <end position="58"/>
    </location>
</feature>
<feature type="binding site" description="axial binding residue" evidence="5">
    <location>
        <position position="469"/>
    </location>
    <ligand>
        <name>heme</name>
        <dbReference type="ChEBI" id="CHEBI:30413"/>
    </ligand>
    <ligandPart>
        <name>Fe</name>
        <dbReference type="ChEBI" id="CHEBI:18248"/>
    </ligandPart>
</feature>